<evidence type="ECO:0000256" key="2">
    <source>
        <dbReference type="SAM" id="MobiDB-lite"/>
    </source>
</evidence>
<organism evidence="3 4">
    <name type="scientific">Streptomyces laurentii</name>
    <dbReference type="NCBI Taxonomy" id="39478"/>
    <lineage>
        <taxon>Bacteria</taxon>
        <taxon>Bacillati</taxon>
        <taxon>Actinomycetota</taxon>
        <taxon>Actinomycetes</taxon>
        <taxon>Kitasatosporales</taxon>
        <taxon>Streptomycetaceae</taxon>
        <taxon>Streptomyces</taxon>
    </lineage>
</organism>
<name>A0A169N967_STRLU</name>
<dbReference type="PRINTS" id="PR00081">
    <property type="entry name" value="GDHRDH"/>
</dbReference>
<dbReference type="CDD" id="cd05233">
    <property type="entry name" value="SDR_c"/>
    <property type="match status" value="1"/>
</dbReference>
<evidence type="ECO:0000256" key="1">
    <source>
        <dbReference type="ARBA" id="ARBA00006484"/>
    </source>
</evidence>
<evidence type="ECO:0000313" key="3">
    <source>
        <dbReference type="EMBL" id="BAU82498.1"/>
    </source>
</evidence>
<dbReference type="Pfam" id="PF00106">
    <property type="entry name" value="adh_short"/>
    <property type="match status" value="1"/>
</dbReference>
<feature type="region of interest" description="Disordered" evidence="2">
    <location>
        <begin position="237"/>
        <end position="269"/>
    </location>
</feature>
<dbReference type="GO" id="GO:0016616">
    <property type="term" value="F:oxidoreductase activity, acting on the CH-OH group of donors, NAD or NADP as acceptor"/>
    <property type="evidence" value="ECO:0007669"/>
    <property type="project" value="TreeGrafter"/>
</dbReference>
<gene>
    <name evidence="3" type="ORF">SLA_1560</name>
</gene>
<dbReference type="PANTHER" id="PTHR42760">
    <property type="entry name" value="SHORT-CHAIN DEHYDROGENASES/REDUCTASES FAMILY MEMBER"/>
    <property type="match status" value="1"/>
</dbReference>
<dbReference type="Gene3D" id="3.40.50.720">
    <property type="entry name" value="NAD(P)-binding Rossmann-like Domain"/>
    <property type="match status" value="1"/>
</dbReference>
<dbReference type="Proteomes" id="UP000217676">
    <property type="component" value="Chromosome"/>
</dbReference>
<evidence type="ECO:0000313" key="4">
    <source>
        <dbReference type="Proteomes" id="UP000217676"/>
    </source>
</evidence>
<protein>
    <submittedName>
        <fullName evidence="3">Oxidoreductase, SDR family</fullName>
    </submittedName>
</protein>
<sequence>MTDRKSAATDDARVCLLLGAGGRLGRNFCRYLGTRYRIAAVYRTAGDADAVRRQERVIDPLVPDRPPPEPRTYFYPIVADLADPYSAKRVAELALAAFGHIDLVVNAAVHYDLGPGTSTEFLERLPYQLVINVVRPLQVAVEVYRQSWQATPEENRRNRRNVINLSSVAAFNLYPDSGRLGYSACKAALTMASRHLASELEPAGIRVNALAPNTFPGIVSVQQVLAALCDLDSGSTTGEVRVVDRDPTDSIRREETKKKGDSAPCRTGP</sequence>
<keyword evidence="4" id="KW-1185">Reference proteome</keyword>
<dbReference type="RefSeq" id="WP_359879836.1">
    <property type="nucleotide sequence ID" value="NZ_JBEYHT010000036.1"/>
</dbReference>
<reference evidence="3 4" key="1">
    <citation type="journal article" date="2016" name="Genome Announc.">
        <title>Complete Genome Sequence of Thiostrepton-Producing Streptomyces laurentii ATCC 31255.</title>
        <authorList>
            <person name="Doi K."/>
            <person name="Fujino Y."/>
            <person name="Nagayoshi Y."/>
            <person name="Ohshima T."/>
            <person name="Ogata S."/>
        </authorList>
    </citation>
    <scope>NUCLEOTIDE SEQUENCE [LARGE SCALE GENOMIC DNA]</scope>
    <source>
        <strain evidence="3 4">ATCC 31255</strain>
    </source>
</reference>
<proteinExistence type="inferred from homology"/>
<dbReference type="InterPro" id="IPR036291">
    <property type="entry name" value="NAD(P)-bd_dom_sf"/>
</dbReference>
<dbReference type="KEGG" id="slau:SLA_1560"/>
<comment type="similarity">
    <text evidence="1">Belongs to the short-chain dehydrogenases/reductases (SDR) family.</text>
</comment>
<dbReference type="EMBL" id="AP017424">
    <property type="protein sequence ID" value="BAU82498.1"/>
    <property type="molecule type" value="Genomic_DNA"/>
</dbReference>
<dbReference type="SUPFAM" id="SSF51735">
    <property type="entry name" value="NAD(P)-binding Rossmann-fold domains"/>
    <property type="match status" value="1"/>
</dbReference>
<dbReference type="InterPro" id="IPR002347">
    <property type="entry name" value="SDR_fam"/>
</dbReference>
<accession>A0A169N967</accession>
<feature type="compositionally biased region" description="Basic and acidic residues" evidence="2">
    <location>
        <begin position="241"/>
        <end position="261"/>
    </location>
</feature>
<dbReference type="AlphaFoldDB" id="A0A169N967"/>